<evidence type="ECO:0000256" key="1">
    <source>
        <dbReference type="SAM" id="Phobius"/>
    </source>
</evidence>
<keyword evidence="1" id="KW-0812">Transmembrane</keyword>
<reference evidence="2" key="2">
    <citation type="submission" date="2023-06" db="EMBL/GenBank/DDBJ databases">
        <authorList>
            <consortium name="Lawrence Berkeley National Laboratory"/>
            <person name="Haridas S."/>
            <person name="Hensen N."/>
            <person name="Bonometti L."/>
            <person name="Westerberg I."/>
            <person name="Brannstrom I.O."/>
            <person name="Guillou S."/>
            <person name="Cros-Aarteil S."/>
            <person name="Calhoun S."/>
            <person name="Kuo A."/>
            <person name="Mondo S."/>
            <person name="Pangilinan J."/>
            <person name="Riley R."/>
            <person name="Labutti K."/>
            <person name="Andreopoulos B."/>
            <person name="Lipzen A."/>
            <person name="Chen C."/>
            <person name="Yanf M."/>
            <person name="Daum C."/>
            <person name="Ng V."/>
            <person name="Clum A."/>
            <person name="Steindorff A."/>
            <person name="Ohm R."/>
            <person name="Martin F."/>
            <person name="Silar P."/>
            <person name="Natvig D."/>
            <person name="Lalanne C."/>
            <person name="Gautier V."/>
            <person name="Ament-Velasquez S.L."/>
            <person name="Kruys A."/>
            <person name="Hutchinson M.I."/>
            <person name="Powell A.J."/>
            <person name="Barry K."/>
            <person name="Miller A.N."/>
            <person name="Grigoriev I.V."/>
            <person name="Debuchy R."/>
            <person name="Gladieux P."/>
            <person name="Thoren M.H."/>
            <person name="Johannesson H."/>
        </authorList>
    </citation>
    <scope>NUCLEOTIDE SEQUENCE</scope>
    <source>
        <strain evidence="2">CBS 958.72</strain>
    </source>
</reference>
<feature type="transmembrane region" description="Helical" evidence="1">
    <location>
        <begin position="110"/>
        <end position="133"/>
    </location>
</feature>
<feature type="transmembrane region" description="Helical" evidence="1">
    <location>
        <begin position="37"/>
        <end position="56"/>
    </location>
</feature>
<keyword evidence="1" id="KW-0472">Membrane</keyword>
<organism evidence="2 3">
    <name type="scientific">Lasiosphaeria ovina</name>
    <dbReference type="NCBI Taxonomy" id="92902"/>
    <lineage>
        <taxon>Eukaryota</taxon>
        <taxon>Fungi</taxon>
        <taxon>Dikarya</taxon>
        <taxon>Ascomycota</taxon>
        <taxon>Pezizomycotina</taxon>
        <taxon>Sordariomycetes</taxon>
        <taxon>Sordariomycetidae</taxon>
        <taxon>Sordariales</taxon>
        <taxon>Lasiosphaeriaceae</taxon>
        <taxon>Lasiosphaeria</taxon>
    </lineage>
</organism>
<reference evidence="2" key="1">
    <citation type="journal article" date="2023" name="Mol. Phylogenet. Evol.">
        <title>Genome-scale phylogeny and comparative genomics of the fungal order Sordariales.</title>
        <authorList>
            <person name="Hensen N."/>
            <person name="Bonometti L."/>
            <person name="Westerberg I."/>
            <person name="Brannstrom I.O."/>
            <person name="Guillou S."/>
            <person name="Cros-Aarteil S."/>
            <person name="Calhoun S."/>
            <person name="Haridas S."/>
            <person name="Kuo A."/>
            <person name="Mondo S."/>
            <person name="Pangilinan J."/>
            <person name="Riley R."/>
            <person name="LaButti K."/>
            <person name="Andreopoulos B."/>
            <person name="Lipzen A."/>
            <person name="Chen C."/>
            <person name="Yan M."/>
            <person name="Daum C."/>
            <person name="Ng V."/>
            <person name="Clum A."/>
            <person name="Steindorff A."/>
            <person name="Ohm R.A."/>
            <person name="Martin F."/>
            <person name="Silar P."/>
            <person name="Natvig D.O."/>
            <person name="Lalanne C."/>
            <person name="Gautier V."/>
            <person name="Ament-Velasquez S.L."/>
            <person name="Kruys A."/>
            <person name="Hutchinson M.I."/>
            <person name="Powell A.J."/>
            <person name="Barry K."/>
            <person name="Miller A.N."/>
            <person name="Grigoriev I.V."/>
            <person name="Debuchy R."/>
            <person name="Gladieux P."/>
            <person name="Hiltunen Thoren M."/>
            <person name="Johannesson H."/>
        </authorList>
    </citation>
    <scope>NUCLEOTIDE SEQUENCE</scope>
    <source>
        <strain evidence="2">CBS 958.72</strain>
    </source>
</reference>
<dbReference type="AlphaFoldDB" id="A0AAE0NDQ7"/>
<comment type="caution">
    <text evidence="2">The sequence shown here is derived from an EMBL/GenBank/DDBJ whole genome shotgun (WGS) entry which is preliminary data.</text>
</comment>
<keyword evidence="1" id="KW-1133">Transmembrane helix</keyword>
<protein>
    <recommendedName>
        <fullName evidence="4">Transmembrane protein</fullName>
    </recommendedName>
</protein>
<evidence type="ECO:0000313" key="3">
    <source>
        <dbReference type="Proteomes" id="UP001287356"/>
    </source>
</evidence>
<dbReference type="EMBL" id="JAULSN010000002">
    <property type="protein sequence ID" value="KAK3379602.1"/>
    <property type="molecule type" value="Genomic_DNA"/>
</dbReference>
<gene>
    <name evidence="2" type="ORF">B0T24DRAFT_163831</name>
</gene>
<evidence type="ECO:0008006" key="4">
    <source>
        <dbReference type="Google" id="ProtNLM"/>
    </source>
</evidence>
<evidence type="ECO:0000313" key="2">
    <source>
        <dbReference type="EMBL" id="KAK3379602.1"/>
    </source>
</evidence>
<name>A0AAE0NDQ7_9PEZI</name>
<accession>A0AAE0NDQ7</accession>
<keyword evidence="3" id="KW-1185">Reference proteome</keyword>
<sequence>MSIIFGSLNRYWHRTFSCQLQATGNIEADSCVFLDAYVSDCVCGWLAQLFMVMAFWPWSIMTNSRRCLFFSSSSSSFSFVLWLTMDRLVRALEATKISSGVMDETRPRRAHFTCFSFSFFFFLLSSVLSLFFFSPLYTSLMGYVLGFMSFRHLV</sequence>
<proteinExistence type="predicted"/>
<dbReference type="Proteomes" id="UP001287356">
    <property type="component" value="Unassembled WGS sequence"/>
</dbReference>